<keyword evidence="2" id="KW-1185">Reference proteome</keyword>
<dbReference type="EMBL" id="CM044702">
    <property type="protein sequence ID" value="KAI5677114.1"/>
    <property type="molecule type" value="Genomic_DNA"/>
</dbReference>
<dbReference type="Proteomes" id="UP001060085">
    <property type="component" value="Linkage Group LG02"/>
</dbReference>
<reference evidence="2" key="1">
    <citation type="journal article" date="2023" name="Nat. Plants">
        <title>Single-cell RNA sequencing provides a high-resolution roadmap for understanding the multicellular compartmentation of specialized metabolism.</title>
        <authorList>
            <person name="Sun S."/>
            <person name="Shen X."/>
            <person name="Li Y."/>
            <person name="Li Y."/>
            <person name="Wang S."/>
            <person name="Li R."/>
            <person name="Zhang H."/>
            <person name="Shen G."/>
            <person name="Guo B."/>
            <person name="Wei J."/>
            <person name="Xu J."/>
            <person name="St-Pierre B."/>
            <person name="Chen S."/>
            <person name="Sun C."/>
        </authorList>
    </citation>
    <scope>NUCLEOTIDE SEQUENCE [LARGE SCALE GENOMIC DNA]</scope>
</reference>
<name>A0ACC0BX06_CATRO</name>
<accession>A0ACC0BX06</accession>
<gene>
    <name evidence="1" type="ORF">M9H77_08064</name>
</gene>
<sequence length="136" mass="13807">MSRLAVIFAILAVALVVADGQEPLTPGAENKCGGCPCNNPCVVPSPPPPPPPSPPPPSPPPAPKPPTPGQNCPPPPSKTPSGPSFPTYPTPPSQYIYFTGPPGSLYPVDNNFNVAGRSFTVGLPLLIGGIIVALIS</sequence>
<protein>
    <submittedName>
        <fullName evidence="1">Uncharacterized protein</fullName>
    </submittedName>
</protein>
<comment type="caution">
    <text evidence="1">The sequence shown here is derived from an EMBL/GenBank/DDBJ whole genome shotgun (WGS) entry which is preliminary data.</text>
</comment>
<proteinExistence type="predicted"/>
<organism evidence="1 2">
    <name type="scientific">Catharanthus roseus</name>
    <name type="common">Madagascar periwinkle</name>
    <name type="synonym">Vinca rosea</name>
    <dbReference type="NCBI Taxonomy" id="4058"/>
    <lineage>
        <taxon>Eukaryota</taxon>
        <taxon>Viridiplantae</taxon>
        <taxon>Streptophyta</taxon>
        <taxon>Embryophyta</taxon>
        <taxon>Tracheophyta</taxon>
        <taxon>Spermatophyta</taxon>
        <taxon>Magnoliopsida</taxon>
        <taxon>eudicotyledons</taxon>
        <taxon>Gunneridae</taxon>
        <taxon>Pentapetalae</taxon>
        <taxon>asterids</taxon>
        <taxon>lamiids</taxon>
        <taxon>Gentianales</taxon>
        <taxon>Apocynaceae</taxon>
        <taxon>Rauvolfioideae</taxon>
        <taxon>Vinceae</taxon>
        <taxon>Catharanthinae</taxon>
        <taxon>Catharanthus</taxon>
    </lineage>
</organism>
<evidence type="ECO:0000313" key="2">
    <source>
        <dbReference type="Proteomes" id="UP001060085"/>
    </source>
</evidence>
<evidence type="ECO:0000313" key="1">
    <source>
        <dbReference type="EMBL" id="KAI5677114.1"/>
    </source>
</evidence>